<dbReference type="AlphaFoldDB" id="A0A397SH61"/>
<reference evidence="1 2" key="1">
    <citation type="submission" date="2018-06" db="EMBL/GenBank/DDBJ databases">
        <title>Comparative genomics reveals the genomic features of Rhizophagus irregularis, R. cerebriforme, R. diaphanum and Gigaspora rosea, and their symbiotic lifestyle signature.</title>
        <authorList>
            <person name="Morin E."/>
            <person name="San Clemente H."/>
            <person name="Chen E.C.H."/>
            <person name="De La Providencia I."/>
            <person name="Hainaut M."/>
            <person name="Kuo A."/>
            <person name="Kohler A."/>
            <person name="Murat C."/>
            <person name="Tang N."/>
            <person name="Roy S."/>
            <person name="Loubradou J."/>
            <person name="Henrissat B."/>
            <person name="Grigoriev I.V."/>
            <person name="Corradi N."/>
            <person name="Roux C."/>
            <person name="Martin F.M."/>
        </authorList>
    </citation>
    <scope>NUCLEOTIDE SEQUENCE [LARGE SCALE GENOMIC DNA]</scope>
    <source>
        <strain evidence="1 2">DAOM 227022</strain>
    </source>
</reference>
<protein>
    <submittedName>
        <fullName evidence="1">Uncharacterized protein</fullName>
    </submittedName>
</protein>
<comment type="caution">
    <text evidence="1">The sequence shown here is derived from an EMBL/GenBank/DDBJ whole genome shotgun (WGS) entry which is preliminary data.</text>
</comment>
<gene>
    <name evidence="1" type="ORF">C1645_831613</name>
</gene>
<keyword evidence="2" id="KW-1185">Reference proteome</keyword>
<name>A0A397SH61_9GLOM</name>
<organism evidence="1 2">
    <name type="scientific">Glomus cerebriforme</name>
    <dbReference type="NCBI Taxonomy" id="658196"/>
    <lineage>
        <taxon>Eukaryota</taxon>
        <taxon>Fungi</taxon>
        <taxon>Fungi incertae sedis</taxon>
        <taxon>Mucoromycota</taxon>
        <taxon>Glomeromycotina</taxon>
        <taxon>Glomeromycetes</taxon>
        <taxon>Glomerales</taxon>
        <taxon>Glomeraceae</taxon>
        <taxon>Glomus</taxon>
    </lineage>
</organism>
<dbReference type="Proteomes" id="UP000265703">
    <property type="component" value="Unassembled WGS sequence"/>
</dbReference>
<evidence type="ECO:0000313" key="1">
    <source>
        <dbReference type="EMBL" id="RIA84892.1"/>
    </source>
</evidence>
<dbReference type="OrthoDB" id="2446528at2759"/>
<evidence type="ECO:0000313" key="2">
    <source>
        <dbReference type="Proteomes" id="UP000265703"/>
    </source>
</evidence>
<proteinExistence type="predicted"/>
<dbReference type="EMBL" id="QKYT01000462">
    <property type="protein sequence ID" value="RIA84892.1"/>
    <property type="molecule type" value="Genomic_DNA"/>
</dbReference>
<accession>A0A397SH61</accession>
<sequence length="124" mass="14101">MAKLTSNLWSMAYNRTFLIHKARIQIGNFNIQKCTLAALAPFLSSAKKSNYTQSVAHFFGILERYSKLVIKLQCVSSFKVSEEKRSYFLTFDEALKTFGVKFVKQNVTGNIIDSENLKHQVKAA</sequence>